<reference evidence="1" key="1">
    <citation type="submission" date="2021-08" db="EMBL/GenBank/DDBJ databases">
        <title>The first chromosome-level gecko genome reveals the dynamic sex chromosomes of Neotropical dwarf geckos (Sphaerodactylidae: Sphaerodactylus).</title>
        <authorList>
            <person name="Pinto B.J."/>
            <person name="Keating S.E."/>
            <person name="Gamble T."/>
        </authorList>
    </citation>
    <scope>NUCLEOTIDE SEQUENCE</scope>
    <source>
        <strain evidence="1">TG3544</strain>
    </source>
</reference>
<evidence type="ECO:0000313" key="2">
    <source>
        <dbReference type="Proteomes" id="UP000827872"/>
    </source>
</evidence>
<sequence length="829" mass="87509">MSLNNAAVNSISSKRQNEEYDGPFKPAKVLKQGSVLDILKSPGFASSTTYSSSATPPVTTITVIYTRPAISSFSTAASGFGEISKPTSSYWQCEACLVKNKATDSKCIACQTAKVSTSDGTKHSGTLNVAIKPAVSTTGTQGFGDKFKAAAGTWDCDTCLVQNKPEATKCVACETTKPGTGVKPALVMPVVTENTTTVSSSSRYTDTTVTLGFGDKFKKPKGSWECSVCLVSNKAEDSKCVACQSDKPGGSVPVVSSSASCLPSLSGGFLGLDKFKKPEGSWDCETCLVQNKAGATKCVACESAKPGSKVEEKSLSAATPAAASSAPSAPLFKFGIQSSSSDSAQTPGSTGKDFKFGEPAGFKFGIASDLGGSANTLTGGFKASKTEGSKSGSFPAETKSEGDSTGSKSSSSFNFGLPSGATSASSTGFQFGIANLGQPEKKEGLSKPAVGSFSFGTASAASSENKTGISGFKFGNAEGKEGAATPFSFKSLEEKKDEIPTAKSGFAFGTVESATAPQLALGRTDDKQDAAAPSNPLVFGKKAENEEAKAQPIFPFGKVEQTKDDSTGKPAFSFSLAKPAEKETEQILRQRKSLWFPHFGAYNPNPGGVKRVSLSTSLLLGSVVPTRLQERGTKQLRLTVLLTLASVLQPPPPPPPRQRPQVPPLRLCLVQGLQHLPLVQHFVLVRHQHLVKTKAPASPLFQALDPFRHQHHHHHYFLPALSLGHQLLGLYQVLPSRQSLDNNLPNNLVLALVQLLVLVLCFSLEAVLPISTLQAIAQEYLPLGHPLADQYSPQGLQDFHSPSLQHLAWAQVTGKMFSRHLDLRYLIGR</sequence>
<organism evidence="1 2">
    <name type="scientific">Sphaerodactylus townsendi</name>
    <dbReference type="NCBI Taxonomy" id="933632"/>
    <lineage>
        <taxon>Eukaryota</taxon>
        <taxon>Metazoa</taxon>
        <taxon>Chordata</taxon>
        <taxon>Craniata</taxon>
        <taxon>Vertebrata</taxon>
        <taxon>Euteleostomi</taxon>
        <taxon>Lepidosauria</taxon>
        <taxon>Squamata</taxon>
        <taxon>Bifurcata</taxon>
        <taxon>Gekkota</taxon>
        <taxon>Sphaerodactylidae</taxon>
        <taxon>Sphaerodactylus</taxon>
    </lineage>
</organism>
<dbReference type="EMBL" id="CM037622">
    <property type="protein sequence ID" value="KAH8002998.1"/>
    <property type="molecule type" value="Genomic_DNA"/>
</dbReference>
<protein>
    <submittedName>
        <fullName evidence="1">Uncharacterized protein</fullName>
    </submittedName>
</protein>
<evidence type="ECO:0000313" key="1">
    <source>
        <dbReference type="EMBL" id="KAH8002998.1"/>
    </source>
</evidence>
<name>A0ACB8FC46_9SAUR</name>
<comment type="caution">
    <text evidence="1">The sequence shown here is derived from an EMBL/GenBank/DDBJ whole genome shotgun (WGS) entry which is preliminary data.</text>
</comment>
<keyword evidence="2" id="KW-1185">Reference proteome</keyword>
<proteinExistence type="predicted"/>
<dbReference type="Proteomes" id="UP000827872">
    <property type="component" value="Linkage Group LG09"/>
</dbReference>
<accession>A0ACB8FC46</accession>
<gene>
    <name evidence="1" type="ORF">K3G42_008167</name>
</gene>